<dbReference type="PANTHER" id="PTHR38731">
    <property type="entry name" value="LIPL45-RELATED LIPOPROTEIN-RELATED"/>
    <property type="match status" value="1"/>
</dbReference>
<feature type="coiled-coil region" evidence="1">
    <location>
        <begin position="275"/>
        <end position="305"/>
    </location>
</feature>
<evidence type="ECO:0000256" key="1">
    <source>
        <dbReference type="SAM" id="Coils"/>
    </source>
</evidence>
<keyword evidence="2" id="KW-0812">Transmembrane</keyword>
<name>A0A955LAF7_9BACT</name>
<dbReference type="InterPro" id="IPR006860">
    <property type="entry name" value="FecR"/>
</dbReference>
<feature type="domain" description="FecR protein" evidence="3">
    <location>
        <begin position="142"/>
        <end position="223"/>
    </location>
</feature>
<keyword evidence="2" id="KW-1133">Transmembrane helix</keyword>
<reference evidence="4" key="1">
    <citation type="submission" date="2020-04" db="EMBL/GenBank/DDBJ databases">
        <authorList>
            <person name="Zhang T."/>
        </authorList>
    </citation>
    <scope>NUCLEOTIDE SEQUENCE</scope>
    <source>
        <strain evidence="4">HKST-UBA09</strain>
    </source>
</reference>
<dbReference type="EMBL" id="JAGQLF010000048">
    <property type="protein sequence ID" value="MCA9387107.1"/>
    <property type="molecule type" value="Genomic_DNA"/>
</dbReference>
<gene>
    <name evidence="4" type="ORF">KC669_03675</name>
</gene>
<dbReference type="PANTHER" id="PTHR38731:SF3">
    <property type="entry name" value="BLL6125 PROTEIN"/>
    <property type="match status" value="1"/>
</dbReference>
<dbReference type="InterPro" id="IPR036116">
    <property type="entry name" value="FN3_sf"/>
</dbReference>
<feature type="transmembrane region" description="Helical" evidence="2">
    <location>
        <begin position="59"/>
        <end position="80"/>
    </location>
</feature>
<keyword evidence="2" id="KW-0472">Membrane</keyword>
<evidence type="ECO:0000313" key="4">
    <source>
        <dbReference type="EMBL" id="MCA9387107.1"/>
    </source>
</evidence>
<evidence type="ECO:0000259" key="3">
    <source>
        <dbReference type="Pfam" id="PF04773"/>
    </source>
</evidence>
<proteinExistence type="predicted"/>
<sequence length="514" mass="56231">METGNKNHKETSLYIRQNRISPAEVEMSSGQAKSRIKEEVLDAYLNYYSSNMKSNGLNYFKISLFSLAVVVFAATLAFFLDTYKSNTNTPTLVATDLKAAVTYTEGDVEVMLEDGRWVDLGDQETLEQGDSFRVVGEGKGILTLDDGSAIRLASNTTINLTSLDAMDIVITNEGGEVYTRMDKSERSFTVETADATYTSLGTAYKTVQTSDKKGVYVYESKVEVKPTNVDKVVVNEGEKYFLNQEKQAITYEDTTDSFSKFNKEQDKQEFGSEAKVFTNLENQKMEQEKNAAEESQIKQEAQEQNQVQVQQNASGSISLGGHADASAGGIYLNWVPSNLDVSQGFKVVFSKSNSSPMFGVDSAKYYSDAGTRSAFIPFADGKTYHFRVCRYTGNGCDTYSNTMTITAPGTAKSGSGSEGQVSGVNSISLKSTGGGNVMWAANGYSKQGFKVVWSLVSNPTYPNRSTDKYIYLSDPSSSSASVYQFDGPGTYYVRVCEYLGGSCGAYSNQITVEL</sequence>
<dbReference type="Gene3D" id="2.60.120.1440">
    <property type="match status" value="1"/>
</dbReference>
<accession>A0A955LAF7</accession>
<keyword evidence="1" id="KW-0175">Coiled coil</keyword>
<evidence type="ECO:0000313" key="5">
    <source>
        <dbReference type="Proteomes" id="UP000714915"/>
    </source>
</evidence>
<comment type="caution">
    <text evidence="4">The sequence shown here is derived from an EMBL/GenBank/DDBJ whole genome shotgun (WGS) entry which is preliminary data.</text>
</comment>
<dbReference type="Pfam" id="PF04773">
    <property type="entry name" value="FecR"/>
    <property type="match status" value="1"/>
</dbReference>
<dbReference type="AlphaFoldDB" id="A0A955LAF7"/>
<dbReference type="Proteomes" id="UP000714915">
    <property type="component" value="Unassembled WGS sequence"/>
</dbReference>
<reference evidence="4" key="2">
    <citation type="journal article" date="2021" name="Microbiome">
        <title>Successional dynamics and alternative stable states in a saline activated sludge microbial community over 9 years.</title>
        <authorList>
            <person name="Wang Y."/>
            <person name="Ye J."/>
            <person name="Ju F."/>
            <person name="Liu L."/>
            <person name="Boyd J.A."/>
            <person name="Deng Y."/>
            <person name="Parks D.H."/>
            <person name="Jiang X."/>
            <person name="Yin X."/>
            <person name="Woodcroft B.J."/>
            <person name="Tyson G.W."/>
            <person name="Hugenholtz P."/>
            <person name="Polz M.F."/>
            <person name="Zhang T."/>
        </authorList>
    </citation>
    <scope>NUCLEOTIDE SEQUENCE</scope>
    <source>
        <strain evidence="4">HKST-UBA09</strain>
    </source>
</reference>
<protein>
    <submittedName>
        <fullName evidence="4">FecR domain-containing protein</fullName>
    </submittedName>
</protein>
<organism evidence="4 5">
    <name type="scientific">Candidatus Dojkabacteria bacterium</name>
    <dbReference type="NCBI Taxonomy" id="2099670"/>
    <lineage>
        <taxon>Bacteria</taxon>
        <taxon>Candidatus Dojkabacteria</taxon>
    </lineage>
</organism>
<dbReference type="SUPFAM" id="SSF49265">
    <property type="entry name" value="Fibronectin type III"/>
    <property type="match status" value="1"/>
</dbReference>
<evidence type="ECO:0000256" key="2">
    <source>
        <dbReference type="SAM" id="Phobius"/>
    </source>
</evidence>